<dbReference type="GO" id="GO:0016757">
    <property type="term" value="F:glycosyltransferase activity"/>
    <property type="evidence" value="ECO:0007669"/>
    <property type="project" value="UniProtKB-KW"/>
</dbReference>
<dbReference type="InterPro" id="IPR050321">
    <property type="entry name" value="Glycosyltr_2/OpgH_subfam"/>
</dbReference>
<dbReference type="KEGG" id="cma:Cmaq_1655"/>
<dbReference type="Gene3D" id="3.90.550.10">
    <property type="entry name" value="Spore Coat Polysaccharide Biosynthesis Protein SpsA, Chain A"/>
    <property type="match status" value="1"/>
</dbReference>
<gene>
    <name evidence="9" type="ordered locus">Cmaq_1655</name>
</gene>
<dbReference type="EMBL" id="CP000852">
    <property type="protein sequence ID" value="ABW02478.1"/>
    <property type="molecule type" value="Genomic_DNA"/>
</dbReference>
<keyword evidence="10" id="KW-1185">Reference proteome</keyword>
<dbReference type="CAZy" id="GT2">
    <property type="family name" value="Glycosyltransferase Family 2"/>
</dbReference>
<evidence type="ECO:0000256" key="4">
    <source>
        <dbReference type="ARBA" id="ARBA00022692"/>
    </source>
</evidence>
<keyword evidence="2" id="KW-0328">Glycosyltransferase</keyword>
<evidence type="ECO:0000256" key="5">
    <source>
        <dbReference type="ARBA" id="ARBA00022989"/>
    </source>
</evidence>
<keyword evidence="3 9" id="KW-0808">Transferase</keyword>
<dbReference type="InterPro" id="IPR001173">
    <property type="entry name" value="Glyco_trans_2-like"/>
</dbReference>
<keyword evidence="4 7" id="KW-0812">Transmembrane</keyword>
<dbReference type="Proteomes" id="UP000001137">
    <property type="component" value="Chromosome"/>
</dbReference>
<dbReference type="AlphaFoldDB" id="A8MA07"/>
<proteinExistence type="predicted"/>
<protein>
    <submittedName>
        <fullName evidence="9">Glycosyl transferase family 2</fullName>
    </submittedName>
</protein>
<dbReference type="STRING" id="397948.Cmaq_1655"/>
<feature type="transmembrane region" description="Helical" evidence="7">
    <location>
        <begin position="414"/>
        <end position="435"/>
    </location>
</feature>
<evidence type="ECO:0000259" key="8">
    <source>
        <dbReference type="Pfam" id="PF00535"/>
    </source>
</evidence>
<dbReference type="GeneID" id="5709848"/>
<feature type="domain" description="Glycosyltransferase 2-like" evidence="8">
    <location>
        <begin position="124"/>
        <end position="298"/>
    </location>
</feature>
<dbReference type="HOGENOM" id="CLU_041759_0_0_2"/>
<evidence type="ECO:0000313" key="10">
    <source>
        <dbReference type="Proteomes" id="UP000001137"/>
    </source>
</evidence>
<feature type="transmembrane region" description="Helical" evidence="7">
    <location>
        <begin position="388"/>
        <end position="408"/>
    </location>
</feature>
<comment type="subcellular location">
    <subcellularLocation>
        <location evidence="1">Membrane</location>
        <topology evidence="1">Multi-pass membrane protein</topology>
    </subcellularLocation>
</comment>
<keyword evidence="5 7" id="KW-1133">Transmembrane helix</keyword>
<dbReference type="GO" id="GO:0016020">
    <property type="term" value="C:membrane"/>
    <property type="evidence" value="ECO:0007669"/>
    <property type="project" value="UniProtKB-SubCell"/>
</dbReference>
<dbReference type="RefSeq" id="WP_012186697.1">
    <property type="nucleotide sequence ID" value="NC_009954.1"/>
</dbReference>
<accession>A8MA07</accession>
<feature type="transmembrane region" description="Helical" evidence="7">
    <location>
        <begin position="73"/>
        <end position="96"/>
    </location>
</feature>
<dbReference type="OrthoDB" id="43988at2157"/>
<dbReference type="PANTHER" id="PTHR43867:SF2">
    <property type="entry name" value="CELLULOSE SYNTHASE CATALYTIC SUBUNIT A [UDP-FORMING]"/>
    <property type="match status" value="1"/>
</dbReference>
<evidence type="ECO:0000256" key="1">
    <source>
        <dbReference type="ARBA" id="ARBA00004141"/>
    </source>
</evidence>
<evidence type="ECO:0000313" key="9">
    <source>
        <dbReference type="EMBL" id="ABW02478.1"/>
    </source>
</evidence>
<organism evidence="9 10">
    <name type="scientific">Caldivirga maquilingensis (strain ATCC 700844 / DSM 13496 / JCM 10307 / IC-167)</name>
    <dbReference type="NCBI Taxonomy" id="397948"/>
    <lineage>
        <taxon>Archaea</taxon>
        <taxon>Thermoproteota</taxon>
        <taxon>Thermoprotei</taxon>
        <taxon>Thermoproteales</taxon>
        <taxon>Thermoproteaceae</taxon>
        <taxon>Caldivirga</taxon>
    </lineage>
</organism>
<keyword evidence="6 7" id="KW-0472">Membrane</keyword>
<dbReference type="eggNOG" id="arCOG01391">
    <property type="taxonomic scope" value="Archaea"/>
</dbReference>
<dbReference type="InterPro" id="IPR029044">
    <property type="entry name" value="Nucleotide-diphossugar_trans"/>
</dbReference>
<evidence type="ECO:0000256" key="2">
    <source>
        <dbReference type="ARBA" id="ARBA00022676"/>
    </source>
</evidence>
<feature type="transmembrane region" description="Helical" evidence="7">
    <location>
        <begin position="498"/>
        <end position="524"/>
    </location>
</feature>
<reference evidence="9 10" key="1">
    <citation type="submission" date="2007-10" db="EMBL/GenBank/DDBJ databases">
        <title>Complete sequence of Caldivirga maquilingensis IC-167.</title>
        <authorList>
            <consortium name="US DOE Joint Genome Institute"/>
            <person name="Copeland A."/>
            <person name="Lucas S."/>
            <person name="Lapidus A."/>
            <person name="Barry K."/>
            <person name="Glavina del Rio T."/>
            <person name="Dalin E."/>
            <person name="Tice H."/>
            <person name="Pitluck S."/>
            <person name="Saunders E."/>
            <person name="Brettin T."/>
            <person name="Bruce D."/>
            <person name="Detter J.C."/>
            <person name="Han C."/>
            <person name="Schmutz J."/>
            <person name="Larimer F."/>
            <person name="Land M."/>
            <person name="Hauser L."/>
            <person name="Kyrpides N."/>
            <person name="Ivanova N."/>
            <person name="Biddle J.F."/>
            <person name="Zhang Z."/>
            <person name="Fitz-Gibbon S.T."/>
            <person name="Lowe T.M."/>
            <person name="Saltikov C."/>
            <person name="House C.H."/>
            <person name="Richardson P."/>
        </authorList>
    </citation>
    <scope>NUCLEOTIDE SEQUENCE [LARGE SCALE GENOMIC DNA]</scope>
    <source>
        <strain evidence="10">ATCC 700844 / DSM 13496 / JCM 10307 / IC-167</strain>
    </source>
</reference>
<sequence length="553" mass="62266">MIANTTTQSQILLSNISRIIEFNTSKIIENIELRFDQYISAINVVLNNSTYYTQSNSTIGIATKPVPKGYVPVILITYIIYAVFMVIVLAQLLIMIHSAYARLRVMRDAKPTHISNINWLPLVSIIIPVRGEGIDAIEDAVKRITGLDYPRDKLEVIVATDDDEATANLIKNSVERIGKTYGLRTIVNWRSKPVGYKGGAINEAAKLARGDVLLILDVDTILPRNYLKVALSYLNEGYDAVGAPFLGVPKVPNNFSWPLMILFNTLSEVQIVGRALSRFKRGFYMIIGNNLLIRRDFFNRINGLCYCKSDDIDVALRIWLMGGRIGVMNERVLTEIPSTYDAFRSQTIRWATNDMWALKKYFTKILKSRNRSLVDKVDAYLWLLKYPLVYLGVISIITMIIMQVFNILIPPLPILVLSVLTDVVGAALLILIIMVGRRMNYSYWDLFKSLVIGGLTMYALAFPLMIYLAKALLSDLPWLYTPKASKALLRQKFLIERLSIIALIAVGAALLMMGHVIVSLYVFANSILILMGYSVGTVKPSNRLIHSTQMITH</sequence>
<evidence type="ECO:0000256" key="3">
    <source>
        <dbReference type="ARBA" id="ARBA00022679"/>
    </source>
</evidence>
<dbReference type="SUPFAM" id="SSF53448">
    <property type="entry name" value="Nucleotide-diphospho-sugar transferases"/>
    <property type="match status" value="1"/>
</dbReference>
<evidence type="ECO:0000256" key="6">
    <source>
        <dbReference type="ARBA" id="ARBA00023136"/>
    </source>
</evidence>
<dbReference type="Pfam" id="PF00535">
    <property type="entry name" value="Glycos_transf_2"/>
    <property type="match status" value="1"/>
</dbReference>
<dbReference type="PANTHER" id="PTHR43867">
    <property type="entry name" value="CELLULOSE SYNTHASE CATALYTIC SUBUNIT A [UDP-FORMING]"/>
    <property type="match status" value="1"/>
</dbReference>
<evidence type="ECO:0000256" key="7">
    <source>
        <dbReference type="SAM" id="Phobius"/>
    </source>
</evidence>
<name>A8MA07_CALMQ</name>
<feature type="transmembrane region" description="Helical" evidence="7">
    <location>
        <begin position="447"/>
        <end position="469"/>
    </location>
</feature>